<comment type="similarity">
    <text evidence="5">Belongs to the SAT4 family.</text>
</comment>
<feature type="transmembrane region" description="Helical" evidence="7">
    <location>
        <begin position="169"/>
        <end position="194"/>
    </location>
</feature>
<keyword evidence="10" id="KW-1185">Reference proteome</keyword>
<feature type="non-terminal residue" evidence="9">
    <location>
        <position position="1"/>
    </location>
</feature>
<feature type="transmembrane region" description="Helical" evidence="7">
    <location>
        <begin position="137"/>
        <end position="157"/>
    </location>
</feature>
<evidence type="ECO:0000256" key="5">
    <source>
        <dbReference type="ARBA" id="ARBA00038359"/>
    </source>
</evidence>
<gene>
    <name evidence="9" type="ORF">N7505_004827</name>
</gene>
<protein>
    <recommendedName>
        <fullName evidence="8">Rhodopsin domain-containing protein</fullName>
    </recommendedName>
</protein>
<dbReference type="PANTHER" id="PTHR33048">
    <property type="entry name" value="PTH11-LIKE INTEGRAL MEMBRANE PROTEIN (AFU_ORTHOLOGUE AFUA_5G11245)"/>
    <property type="match status" value="1"/>
</dbReference>
<keyword evidence="2 7" id="KW-0812">Transmembrane</keyword>
<evidence type="ECO:0000256" key="2">
    <source>
        <dbReference type="ARBA" id="ARBA00022692"/>
    </source>
</evidence>
<evidence type="ECO:0000256" key="7">
    <source>
        <dbReference type="SAM" id="Phobius"/>
    </source>
</evidence>
<comment type="caution">
    <text evidence="9">The sequence shown here is derived from an EMBL/GenBank/DDBJ whole genome shotgun (WGS) entry which is preliminary data.</text>
</comment>
<evidence type="ECO:0000256" key="6">
    <source>
        <dbReference type="SAM" id="MobiDB-lite"/>
    </source>
</evidence>
<name>A0ABQ8WGA8_PENCH</name>
<feature type="region of interest" description="Disordered" evidence="6">
    <location>
        <begin position="357"/>
        <end position="389"/>
    </location>
</feature>
<dbReference type="InterPro" id="IPR049326">
    <property type="entry name" value="Rhodopsin_dom_fungi"/>
</dbReference>
<evidence type="ECO:0000313" key="9">
    <source>
        <dbReference type="EMBL" id="KAJ5269069.1"/>
    </source>
</evidence>
<evidence type="ECO:0000256" key="1">
    <source>
        <dbReference type="ARBA" id="ARBA00004141"/>
    </source>
</evidence>
<comment type="subcellular location">
    <subcellularLocation>
        <location evidence="1">Membrane</location>
        <topology evidence="1">Multi-pass membrane protein</topology>
    </subcellularLocation>
</comment>
<dbReference type="Proteomes" id="UP001220256">
    <property type="component" value="Unassembled WGS sequence"/>
</dbReference>
<reference evidence="9 10" key="1">
    <citation type="journal article" date="2023" name="IMA Fungus">
        <title>Comparative genomic study of the Penicillium genus elucidates a diverse pangenome and 15 lateral gene transfer events.</title>
        <authorList>
            <person name="Petersen C."/>
            <person name="Sorensen T."/>
            <person name="Nielsen M.R."/>
            <person name="Sondergaard T.E."/>
            <person name="Sorensen J.L."/>
            <person name="Fitzpatrick D.A."/>
            <person name="Frisvad J.C."/>
            <person name="Nielsen K.L."/>
        </authorList>
    </citation>
    <scope>NUCLEOTIDE SEQUENCE [LARGE SCALE GENOMIC DNA]</scope>
    <source>
        <strain evidence="9 10">IBT 3361</strain>
    </source>
</reference>
<evidence type="ECO:0000256" key="3">
    <source>
        <dbReference type="ARBA" id="ARBA00022989"/>
    </source>
</evidence>
<evidence type="ECO:0000259" key="8">
    <source>
        <dbReference type="Pfam" id="PF20684"/>
    </source>
</evidence>
<dbReference type="InterPro" id="IPR052337">
    <property type="entry name" value="SAT4-like"/>
</dbReference>
<feature type="transmembrane region" description="Helical" evidence="7">
    <location>
        <begin position="95"/>
        <end position="117"/>
    </location>
</feature>
<organism evidence="9 10">
    <name type="scientific">Penicillium chrysogenum</name>
    <name type="common">Penicillium notatum</name>
    <dbReference type="NCBI Taxonomy" id="5076"/>
    <lineage>
        <taxon>Eukaryota</taxon>
        <taxon>Fungi</taxon>
        <taxon>Dikarya</taxon>
        <taxon>Ascomycota</taxon>
        <taxon>Pezizomycotina</taxon>
        <taxon>Eurotiomycetes</taxon>
        <taxon>Eurotiomycetidae</taxon>
        <taxon>Eurotiales</taxon>
        <taxon>Aspergillaceae</taxon>
        <taxon>Penicillium</taxon>
        <taxon>Penicillium chrysogenum species complex</taxon>
    </lineage>
</organism>
<dbReference type="Pfam" id="PF20684">
    <property type="entry name" value="Fung_rhodopsin"/>
    <property type="match status" value="1"/>
</dbReference>
<proteinExistence type="inferred from homology"/>
<feature type="transmembrane region" description="Helical" evidence="7">
    <location>
        <begin position="214"/>
        <end position="235"/>
    </location>
</feature>
<sequence>VEIGSDDLNPADIENADPPVSQRFLDLGEFCILVFLSFPVNMANLVNTYWKNVLTIVPIIGAGLATITYLLRLYGRRMKAVGLHLEDYLMGAGLIISYCVTAFVVDTAFNGVGLPIASLPKDERQRVQFGSWMIQKFWAPSMACVKISIVIFIKRLFSSIRAYVIVSNCLAGFIAAWALAALLTNIFQCTPVQYYYNKDLNGHCMSGQVQFFQVMGSIALVEDVIIFCLPIPVFWRLQVNRRQKLGLTLVFSLGLLVCIFSLMRLIEFRKFQLTDLAASSAKESIWTCLELDVAIICGCLPFLNPLVQGVRSKVRSDPSKYHTQPSTGSNLHLHSMRGNKGDFRALGSDCGASANSNGHNAMATAGRQSPDMENNRDVDGDPDMAHNNN</sequence>
<feature type="transmembrane region" description="Helical" evidence="7">
    <location>
        <begin position="247"/>
        <end position="266"/>
    </location>
</feature>
<evidence type="ECO:0000313" key="10">
    <source>
        <dbReference type="Proteomes" id="UP001220256"/>
    </source>
</evidence>
<dbReference type="EMBL" id="JAPVEB010000003">
    <property type="protein sequence ID" value="KAJ5269069.1"/>
    <property type="molecule type" value="Genomic_DNA"/>
</dbReference>
<feature type="transmembrane region" description="Helical" evidence="7">
    <location>
        <begin position="56"/>
        <end position="74"/>
    </location>
</feature>
<evidence type="ECO:0000256" key="4">
    <source>
        <dbReference type="ARBA" id="ARBA00023136"/>
    </source>
</evidence>
<feature type="domain" description="Rhodopsin" evidence="8">
    <location>
        <begin position="71"/>
        <end position="308"/>
    </location>
</feature>
<keyword evidence="3 7" id="KW-1133">Transmembrane helix</keyword>
<dbReference type="PANTHER" id="PTHR33048:SF47">
    <property type="entry name" value="INTEGRAL MEMBRANE PROTEIN-RELATED"/>
    <property type="match status" value="1"/>
</dbReference>
<accession>A0ABQ8WGA8</accession>
<keyword evidence="4 7" id="KW-0472">Membrane</keyword>